<dbReference type="GO" id="GO:2001289">
    <property type="term" value="P:lipid X metabolic process"/>
    <property type="evidence" value="ECO:0007669"/>
    <property type="project" value="UniProtKB-ARBA"/>
</dbReference>
<dbReference type="Pfam" id="PF03331">
    <property type="entry name" value="LpxC"/>
    <property type="match status" value="1"/>
</dbReference>
<evidence type="ECO:0000256" key="6">
    <source>
        <dbReference type="ARBA" id="ARBA00022556"/>
    </source>
</evidence>
<dbReference type="PANTHER" id="PTHR33694:SF1">
    <property type="entry name" value="UDP-3-O-ACYL-N-ACETYLGLUCOSAMINE DEACETYLASE 1, MITOCHONDRIAL-RELATED"/>
    <property type="match status" value="1"/>
</dbReference>
<evidence type="ECO:0000256" key="1">
    <source>
        <dbReference type="ARBA" id="ARBA00001947"/>
    </source>
</evidence>
<reference evidence="14" key="1">
    <citation type="submission" date="2021-01" db="EMBL/GenBank/DDBJ databases">
        <authorList>
            <person name="Corre E."/>
            <person name="Pelletier E."/>
            <person name="Niang G."/>
            <person name="Scheremetjew M."/>
            <person name="Finn R."/>
            <person name="Kale V."/>
            <person name="Holt S."/>
            <person name="Cochrane G."/>
            <person name="Meng A."/>
            <person name="Brown T."/>
            <person name="Cohen L."/>
        </authorList>
    </citation>
    <scope>NUCLEOTIDE SEQUENCE</scope>
    <source>
        <strain evidence="14">CCAC1681</strain>
    </source>
</reference>
<dbReference type="GO" id="GO:0016020">
    <property type="term" value="C:membrane"/>
    <property type="evidence" value="ECO:0007669"/>
    <property type="project" value="GOC"/>
</dbReference>
<gene>
    <name evidence="14" type="ORF">MSP1401_LOCUS901</name>
</gene>
<comment type="cofactor">
    <cofactor evidence="1">
        <name>Zn(2+)</name>
        <dbReference type="ChEBI" id="CHEBI:29105"/>
    </cofactor>
</comment>
<dbReference type="SUPFAM" id="SSF54211">
    <property type="entry name" value="Ribosomal protein S5 domain 2-like"/>
    <property type="match status" value="2"/>
</dbReference>
<dbReference type="UniPathway" id="UPA00359">
    <property type="reaction ID" value="UER00478"/>
</dbReference>
<evidence type="ECO:0000256" key="11">
    <source>
        <dbReference type="ARBA" id="ARBA00024535"/>
    </source>
</evidence>
<dbReference type="GO" id="GO:0009245">
    <property type="term" value="P:lipid A biosynthetic process"/>
    <property type="evidence" value="ECO:0007669"/>
    <property type="project" value="UniProtKB-KW"/>
</dbReference>
<comment type="pathway">
    <text evidence="2">Glycolipid biosynthesis; lipid IV(A) biosynthesis; lipid IV(A) from (3R)-3-hydroxytetradecanoyl-[acyl-carrier-protein] and UDP-N-acetyl-alpha-D-glucosamine: step 2/6.</text>
</comment>
<accession>A0A7S0CRS0</accession>
<dbReference type="AlphaFoldDB" id="A0A7S0CRS0"/>
<keyword evidence="9" id="KW-0862">Zinc</keyword>
<evidence type="ECO:0000256" key="13">
    <source>
        <dbReference type="SAM" id="MobiDB-lite"/>
    </source>
</evidence>
<feature type="compositionally biased region" description="Basic and acidic residues" evidence="13">
    <location>
        <begin position="1"/>
        <end position="25"/>
    </location>
</feature>
<evidence type="ECO:0000256" key="2">
    <source>
        <dbReference type="ARBA" id="ARBA00005002"/>
    </source>
</evidence>
<dbReference type="EC" id="3.5.1.108" evidence="4"/>
<dbReference type="InterPro" id="IPR020568">
    <property type="entry name" value="Ribosomal_Su5_D2-typ_SF"/>
</dbReference>
<dbReference type="PANTHER" id="PTHR33694">
    <property type="entry name" value="UDP-3-O-ACYL-N-ACETYLGLUCOSAMINE DEACETYLASE 1, MITOCHONDRIAL-RELATED"/>
    <property type="match status" value="1"/>
</dbReference>
<dbReference type="EMBL" id="HBEN01001077">
    <property type="protein sequence ID" value="CAD8430378.1"/>
    <property type="molecule type" value="Transcribed_RNA"/>
</dbReference>
<dbReference type="InterPro" id="IPR004463">
    <property type="entry name" value="UDP-acyl_GlcNac_deAcase"/>
</dbReference>
<evidence type="ECO:0000256" key="12">
    <source>
        <dbReference type="ARBA" id="ARBA00024987"/>
    </source>
</evidence>
<keyword evidence="7" id="KW-0479">Metal-binding</keyword>
<dbReference type="GO" id="GO:0046872">
    <property type="term" value="F:metal ion binding"/>
    <property type="evidence" value="ECO:0007669"/>
    <property type="project" value="UniProtKB-KW"/>
</dbReference>
<evidence type="ECO:0000256" key="3">
    <source>
        <dbReference type="ARBA" id="ARBA00006170"/>
    </source>
</evidence>
<comment type="similarity">
    <text evidence="3">Belongs to the LpxC family.</text>
</comment>
<sequence>MMRGADETKDGSSERAELLRKKSESAAESPEAFGVAGEERVAACVVNTQTSLRLSTRLGDKEDAMKSVGTVEHLLAALEALGVDNARIEVEGTGELPILDGSAYPFCYHAARVGTVAATANGEDGSETDRFAWRLDEPLTVRSGDAFVSLYPDSVTKLTYGIDFTYKSRAIGKQWESWTPTEDGRFADVLARARTFATMPDIMAYFRAGYIRGGTENCALIANGDQFWNPPMLLPNEPARHKLLDLVGDLSLLAEPGHVGVPVGHVVAYKAGHELHAKFALKVKEAIEAGKATRVPAEMWAREEGPAANDAEVASMRKTEPTE</sequence>
<evidence type="ECO:0000313" key="14">
    <source>
        <dbReference type="EMBL" id="CAD8430378.1"/>
    </source>
</evidence>
<keyword evidence="6" id="KW-0441">Lipid A biosynthesis</keyword>
<organism evidence="14">
    <name type="scientific">Micromonas pusilla</name>
    <name type="common">Picoplanktonic green alga</name>
    <name type="synonym">Chromulina pusilla</name>
    <dbReference type="NCBI Taxonomy" id="38833"/>
    <lineage>
        <taxon>Eukaryota</taxon>
        <taxon>Viridiplantae</taxon>
        <taxon>Chlorophyta</taxon>
        <taxon>Mamiellophyceae</taxon>
        <taxon>Mamiellales</taxon>
        <taxon>Mamiellaceae</taxon>
        <taxon>Micromonas</taxon>
    </lineage>
</organism>
<dbReference type="InterPro" id="IPR015870">
    <property type="entry name" value="UDP-acyl_N-AcGlcN_deAcase_N"/>
</dbReference>
<dbReference type="Gene3D" id="3.30.230.20">
    <property type="entry name" value="lpxc deacetylase, domain 1"/>
    <property type="match status" value="1"/>
</dbReference>
<dbReference type="Gene3D" id="3.30.1700.10">
    <property type="entry name" value="lpxc deacetylase, domain 2"/>
    <property type="match status" value="1"/>
</dbReference>
<dbReference type="InterPro" id="IPR011334">
    <property type="entry name" value="UDP-acyl_GlcNac_deAcase_C"/>
</dbReference>
<dbReference type="GO" id="GO:0103117">
    <property type="term" value="F:UDP-3-O-acyl-N-acetylglucosamine deacetylase activity"/>
    <property type="evidence" value="ECO:0007669"/>
    <property type="project" value="UniProtKB-EC"/>
</dbReference>
<comment type="catalytic activity">
    <reaction evidence="11">
        <text>a UDP-3-O-[(3R)-3-hydroxyacyl]-N-acetyl-alpha-D-glucosamine + H2O = a UDP-3-O-[(3R)-3-hydroxyacyl]-alpha-D-glucosamine + acetate</text>
        <dbReference type="Rhea" id="RHEA:67816"/>
        <dbReference type="ChEBI" id="CHEBI:15377"/>
        <dbReference type="ChEBI" id="CHEBI:30089"/>
        <dbReference type="ChEBI" id="CHEBI:137740"/>
        <dbReference type="ChEBI" id="CHEBI:173225"/>
        <dbReference type="EC" id="3.5.1.108"/>
    </reaction>
</comment>
<evidence type="ECO:0000256" key="7">
    <source>
        <dbReference type="ARBA" id="ARBA00022723"/>
    </source>
</evidence>
<keyword evidence="5" id="KW-0444">Lipid biosynthesis</keyword>
<evidence type="ECO:0000256" key="9">
    <source>
        <dbReference type="ARBA" id="ARBA00022833"/>
    </source>
</evidence>
<keyword evidence="8" id="KW-0378">Hydrolase</keyword>
<protein>
    <recommendedName>
        <fullName evidence="4">UDP-3-O-acyl-N-acetylglucosamine deacetylase</fullName>
        <ecNumber evidence="4">3.5.1.108</ecNumber>
    </recommendedName>
</protein>
<feature type="region of interest" description="Disordered" evidence="13">
    <location>
        <begin position="1"/>
        <end position="33"/>
    </location>
</feature>
<evidence type="ECO:0000256" key="10">
    <source>
        <dbReference type="ARBA" id="ARBA00023098"/>
    </source>
</evidence>
<comment type="function">
    <text evidence="12">Involved in the biosynthesis of lipid A, a phosphorylated glycolipid that in bacteria anchors the lipopolysaccharide to the outer membrane of the cell. Lipid A-like molecules in plants may serve as structural components of the outer membranes of mitochondria and/or chloroplasts, or may be involved in signal transduction or plant defense responses.</text>
</comment>
<evidence type="ECO:0000256" key="5">
    <source>
        <dbReference type="ARBA" id="ARBA00022516"/>
    </source>
</evidence>
<name>A0A7S0CRS0_MICPS</name>
<feature type="region of interest" description="Disordered" evidence="13">
    <location>
        <begin position="302"/>
        <end position="323"/>
    </location>
</feature>
<evidence type="ECO:0000256" key="4">
    <source>
        <dbReference type="ARBA" id="ARBA00012745"/>
    </source>
</evidence>
<proteinExistence type="inferred from homology"/>
<keyword evidence="10" id="KW-0443">Lipid metabolism</keyword>
<evidence type="ECO:0000256" key="8">
    <source>
        <dbReference type="ARBA" id="ARBA00022801"/>
    </source>
</evidence>